<reference evidence="2 3" key="1">
    <citation type="submission" date="2023-04" db="EMBL/GenBank/DDBJ databases">
        <title>A novel bacteria isolated from coastal sediment.</title>
        <authorList>
            <person name="Liu X.-J."/>
            <person name="Du Z.-J."/>
        </authorList>
    </citation>
    <scope>NUCLEOTIDE SEQUENCE [LARGE SCALE GENOMIC DNA]</scope>
    <source>
        <strain evidence="2 3">SDUM461003</strain>
    </source>
</reference>
<keyword evidence="3" id="KW-1185">Reference proteome</keyword>
<accession>A0ABU1AR36</accession>
<sequence>MKSINTRELQKHTREVRERVVAGESLRWVMGEDTVAYITPAQETKEPKPWPDLMARLKSIYGDRPRPMDNMGSDIVSEGRGERY</sequence>
<evidence type="ECO:0008006" key="4">
    <source>
        <dbReference type="Google" id="ProtNLM"/>
    </source>
</evidence>
<name>A0ABU1AR36_9BACT</name>
<gene>
    <name evidence="2" type="ORF">QEH52_03760</name>
</gene>
<feature type="region of interest" description="Disordered" evidence="1">
    <location>
        <begin position="61"/>
        <end position="84"/>
    </location>
</feature>
<proteinExistence type="predicted"/>
<dbReference type="EMBL" id="JARXHW010000005">
    <property type="protein sequence ID" value="MDQ8206610.1"/>
    <property type="molecule type" value="Genomic_DNA"/>
</dbReference>
<evidence type="ECO:0000256" key="1">
    <source>
        <dbReference type="SAM" id="MobiDB-lite"/>
    </source>
</evidence>
<evidence type="ECO:0000313" key="3">
    <source>
        <dbReference type="Proteomes" id="UP001225316"/>
    </source>
</evidence>
<evidence type="ECO:0000313" key="2">
    <source>
        <dbReference type="EMBL" id="MDQ8206610.1"/>
    </source>
</evidence>
<dbReference type="Proteomes" id="UP001225316">
    <property type="component" value="Unassembled WGS sequence"/>
</dbReference>
<dbReference type="RefSeq" id="WP_308948712.1">
    <property type="nucleotide sequence ID" value="NZ_JARXHW010000005.1"/>
</dbReference>
<protein>
    <recommendedName>
        <fullName evidence="4">Prevent-host-death protein</fullName>
    </recommendedName>
</protein>
<organism evidence="2 3">
    <name type="scientific">Thalassobacterium maritimum</name>
    <dbReference type="NCBI Taxonomy" id="3041265"/>
    <lineage>
        <taxon>Bacteria</taxon>
        <taxon>Pseudomonadati</taxon>
        <taxon>Verrucomicrobiota</taxon>
        <taxon>Opitutia</taxon>
        <taxon>Puniceicoccales</taxon>
        <taxon>Coraliomargaritaceae</taxon>
        <taxon>Thalassobacterium</taxon>
    </lineage>
</organism>
<comment type="caution">
    <text evidence="2">The sequence shown here is derived from an EMBL/GenBank/DDBJ whole genome shotgun (WGS) entry which is preliminary data.</text>
</comment>